<keyword evidence="2" id="KW-1185">Reference proteome</keyword>
<reference evidence="1 2" key="1">
    <citation type="submission" date="2017-07" db="EMBL/GenBank/DDBJ databases">
        <authorList>
            <person name="Talla V."/>
            <person name="Backstrom N."/>
        </authorList>
    </citation>
    <scope>NUCLEOTIDE SEQUENCE [LARGE SCALE GENOMIC DNA]</scope>
</reference>
<sequence length="91" mass="10111">MANVTKCPAGQVKSPWGKCMTCADYLVCFVFYIIIIVGVESKFVENINGAGNAIVNSESILDVFQANDNDLIGSKFFRSLIRIRRRVALHL</sequence>
<dbReference type="EMBL" id="FZQP02002048">
    <property type="protein sequence ID" value="VVC94600.1"/>
    <property type="molecule type" value="Genomic_DNA"/>
</dbReference>
<protein>
    <submittedName>
        <fullName evidence="1">Uncharacterized protein</fullName>
    </submittedName>
</protein>
<gene>
    <name evidence="1" type="ORF">LSINAPIS_LOCUS6506</name>
</gene>
<organism evidence="1 2">
    <name type="scientific">Leptidea sinapis</name>
    <dbReference type="NCBI Taxonomy" id="189913"/>
    <lineage>
        <taxon>Eukaryota</taxon>
        <taxon>Metazoa</taxon>
        <taxon>Ecdysozoa</taxon>
        <taxon>Arthropoda</taxon>
        <taxon>Hexapoda</taxon>
        <taxon>Insecta</taxon>
        <taxon>Pterygota</taxon>
        <taxon>Neoptera</taxon>
        <taxon>Endopterygota</taxon>
        <taxon>Lepidoptera</taxon>
        <taxon>Glossata</taxon>
        <taxon>Ditrysia</taxon>
        <taxon>Papilionoidea</taxon>
        <taxon>Pieridae</taxon>
        <taxon>Dismorphiinae</taxon>
        <taxon>Leptidea</taxon>
    </lineage>
</organism>
<name>A0A5E4QB04_9NEOP</name>
<proteinExistence type="predicted"/>
<accession>A0A5E4QB04</accession>
<evidence type="ECO:0000313" key="1">
    <source>
        <dbReference type="EMBL" id="VVC94600.1"/>
    </source>
</evidence>
<dbReference type="AlphaFoldDB" id="A0A5E4QB04"/>
<dbReference type="Proteomes" id="UP000324832">
    <property type="component" value="Unassembled WGS sequence"/>
</dbReference>
<evidence type="ECO:0000313" key="2">
    <source>
        <dbReference type="Proteomes" id="UP000324832"/>
    </source>
</evidence>